<accession>A0A6N7PXK7</accession>
<dbReference type="RefSeq" id="WP_153823423.1">
    <property type="nucleotide sequence ID" value="NZ_WJIE01000012.1"/>
</dbReference>
<name>A0A6N7PXK7_9BACT</name>
<keyword evidence="2" id="KW-1185">Reference proteome</keyword>
<reference evidence="1 2" key="1">
    <citation type="submission" date="2019-10" db="EMBL/GenBank/DDBJ databases">
        <title>A soil myxobacterium in the family Polyangiaceae.</title>
        <authorList>
            <person name="Li Y."/>
            <person name="Wang J."/>
        </authorList>
    </citation>
    <scope>NUCLEOTIDE SEQUENCE [LARGE SCALE GENOMIC DNA]</scope>
    <source>
        <strain evidence="1 2">DSM 14734</strain>
    </source>
</reference>
<sequence length="262" mass="28642">MANHLSPAKLSRVEKATIGRQLHQRLVERTQLGPAEPALDIFVPQLADVTERLETHVSGKNAALAARAAYNDRIESDDEGVDTWARHIESFLSIEGRRRHSAFASAARILHAAAFPGGLDVLDARVPDENARMRATLTVLRSPEHAPTLVGIKLPLEWIDFLEAALVESDQAYADRAAARGIQGEHVYMGRNVEAEWVHLVGRYKKYVESRALPGDAERAMENRALLAPLTDALAHAKAVAATRATRRAKKAAEPPAEPPTA</sequence>
<evidence type="ECO:0000313" key="2">
    <source>
        <dbReference type="Proteomes" id="UP000440224"/>
    </source>
</evidence>
<dbReference type="AlphaFoldDB" id="A0A6N7PXK7"/>
<evidence type="ECO:0000313" key="1">
    <source>
        <dbReference type="EMBL" id="MRG96619.1"/>
    </source>
</evidence>
<dbReference type="OrthoDB" id="5511299at2"/>
<protein>
    <submittedName>
        <fullName evidence="1">Uncharacterized protein</fullName>
    </submittedName>
</protein>
<dbReference type="EMBL" id="WJIE01000012">
    <property type="protein sequence ID" value="MRG96619.1"/>
    <property type="molecule type" value="Genomic_DNA"/>
</dbReference>
<proteinExistence type="predicted"/>
<comment type="caution">
    <text evidence="1">The sequence shown here is derived from an EMBL/GenBank/DDBJ whole genome shotgun (WGS) entry which is preliminary data.</text>
</comment>
<gene>
    <name evidence="1" type="ORF">GF068_32545</name>
</gene>
<dbReference type="Proteomes" id="UP000440224">
    <property type="component" value="Unassembled WGS sequence"/>
</dbReference>
<organism evidence="1 2">
    <name type="scientific">Polyangium spumosum</name>
    <dbReference type="NCBI Taxonomy" id="889282"/>
    <lineage>
        <taxon>Bacteria</taxon>
        <taxon>Pseudomonadati</taxon>
        <taxon>Myxococcota</taxon>
        <taxon>Polyangia</taxon>
        <taxon>Polyangiales</taxon>
        <taxon>Polyangiaceae</taxon>
        <taxon>Polyangium</taxon>
    </lineage>
</organism>